<reference evidence="2" key="1">
    <citation type="submission" date="2014-09" db="EMBL/GenBank/DDBJ databases">
        <authorList>
            <person name="Mudge J."/>
            <person name="Ramaraj T."/>
            <person name="Lindquist I.E."/>
            <person name="Bharti A.K."/>
            <person name="Sundararajan A."/>
            <person name="Cameron C.T."/>
            <person name="Woodward J.E."/>
            <person name="May G.D."/>
            <person name="Brubaker C."/>
            <person name="Broadhvest J."/>
            <person name="Wilkins T.A."/>
        </authorList>
    </citation>
    <scope>NUCLEOTIDE SEQUENCE</scope>
    <source>
        <strain evidence="2">cv. AKA8401</strain>
    </source>
</reference>
<gene>
    <name evidence="1" type="ORF">F383_24144</name>
</gene>
<accession>A0A0B0MPC9</accession>
<protein>
    <submittedName>
        <fullName evidence="1">Uncharacterized protein</fullName>
    </submittedName>
</protein>
<dbReference type="EMBL" id="JRRC01282615">
    <property type="protein sequence ID" value="KHG02635.1"/>
    <property type="molecule type" value="Genomic_DNA"/>
</dbReference>
<comment type="caution">
    <text evidence="1">The sequence shown here is derived from an EMBL/GenBank/DDBJ whole genome shotgun (WGS) entry which is preliminary data.</text>
</comment>
<keyword evidence="2" id="KW-1185">Reference proteome</keyword>
<proteinExistence type="predicted"/>
<evidence type="ECO:0000313" key="2">
    <source>
        <dbReference type="Proteomes" id="UP000032142"/>
    </source>
</evidence>
<organism evidence="1 2">
    <name type="scientific">Gossypium arboreum</name>
    <name type="common">Tree cotton</name>
    <name type="synonym">Gossypium nanking</name>
    <dbReference type="NCBI Taxonomy" id="29729"/>
    <lineage>
        <taxon>Eukaryota</taxon>
        <taxon>Viridiplantae</taxon>
        <taxon>Streptophyta</taxon>
        <taxon>Embryophyta</taxon>
        <taxon>Tracheophyta</taxon>
        <taxon>Spermatophyta</taxon>
        <taxon>Magnoliopsida</taxon>
        <taxon>eudicotyledons</taxon>
        <taxon>Gunneridae</taxon>
        <taxon>Pentapetalae</taxon>
        <taxon>rosids</taxon>
        <taxon>malvids</taxon>
        <taxon>Malvales</taxon>
        <taxon>Malvaceae</taxon>
        <taxon>Malvoideae</taxon>
        <taxon>Gossypium</taxon>
    </lineage>
</organism>
<dbReference type="Proteomes" id="UP000032142">
    <property type="component" value="Unassembled WGS sequence"/>
</dbReference>
<sequence length="49" mass="5784">MNLKQYISERKSFDDFHGLQTKLSPFLKAVKNYPFLSIARYPSSYPQLD</sequence>
<dbReference type="AlphaFoldDB" id="A0A0B0MPC9"/>
<evidence type="ECO:0000313" key="1">
    <source>
        <dbReference type="EMBL" id="KHG02635.1"/>
    </source>
</evidence>
<name>A0A0B0MPC9_GOSAR</name>